<evidence type="ECO:0000259" key="12">
    <source>
        <dbReference type="PROSITE" id="PS50887"/>
    </source>
</evidence>
<dbReference type="FunFam" id="3.20.20.450:FF:000001">
    <property type="entry name" value="Cyclic di-GMP phosphodiesterase yahA"/>
    <property type="match status" value="1"/>
</dbReference>
<dbReference type="OrthoDB" id="9759431at2"/>
<dbReference type="PROSITE" id="PS50112">
    <property type="entry name" value="PAS"/>
    <property type="match status" value="2"/>
</dbReference>
<dbReference type="GO" id="GO:0004673">
    <property type="term" value="F:protein histidine kinase activity"/>
    <property type="evidence" value="ECO:0007669"/>
    <property type="project" value="InterPro"/>
</dbReference>
<dbReference type="Pfam" id="PF13426">
    <property type="entry name" value="PAS_9"/>
    <property type="match status" value="1"/>
</dbReference>
<dbReference type="Proteomes" id="UP000287502">
    <property type="component" value="Chromosome"/>
</dbReference>
<evidence type="ECO:0000313" key="13">
    <source>
        <dbReference type="EMBL" id="QAR33913.1"/>
    </source>
</evidence>
<keyword evidence="8" id="KW-0472">Membrane</keyword>
<evidence type="ECO:0000256" key="4">
    <source>
        <dbReference type="ARBA" id="ARBA00022741"/>
    </source>
</evidence>
<evidence type="ECO:0000259" key="10">
    <source>
        <dbReference type="PROSITE" id="PS50113"/>
    </source>
</evidence>
<dbReference type="SUPFAM" id="SSF141868">
    <property type="entry name" value="EAL domain-like"/>
    <property type="match status" value="1"/>
</dbReference>
<proteinExistence type="predicted"/>
<keyword evidence="3" id="KW-0808">Transferase</keyword>
<evidence type="ECO:0000256" key="5">
    <source>
        <dbReference type="ARBA" id="ARBA00022777"/>
    </source>
</evidence>
<name>A0A3R5XYK2_9BACT</name>
<dbReference type="Gene3D" id="3.30.70.270">
    <property type="match status" value="1"/>
</dbReference>
<dbReference type="PANTHER" id="PTHR44757">
    <property type="entry name" value="DIGUANYLATE CYCLASE DGCP"/>
    <property type="match status" value="1"/>
</dbReference>
<dbReference type="PANTHER" id="PTHR44757:SF2">
    <property type="entry name" value="BIOFILM ARCHITECTURE MAINTENANCE PROTEIN MBAA"/>
    <property type="match status" value="1"/>
</dbReference>
<keyword evidence="8" id="KW-0812">Transmembrane</keyword>
<evidence type="ECO:0000256" key="8">
    <source>
        <dbReference type="SAM" id="Phobius"/>
    </source>
</evidence>
<dbReference type="InterPro" id="IPR013767">
    <property type="entry name" value="PAS_fold"/>
</dbReference>
<dbReference type="CDD" id="cd01948">
    <property type="entry name" value="EAL"/>
    <property type="match status" value="1"/>
</dbReference>
<dbReference type="SMART" id="SM00052">
    <property type="entry name" value="EAL"/>
    <property type="match status" value="1"/>
</dbReference>
<dbReference type="EMBL" id="CP035108">
    <property type="protein sequence ID" value="QAR33913.1"/>
    <property type="molecule type" value="Genomic_DNA"/>
</dbReference>
<protein>
    <submittedName>
        <fullName evidence="13">EAL domain-containing protein</fullName>
    </submittedName>
</protein>
<evidence type="ECO:0000259" key="11">
    <source>
        <dbReference type="PROSITE" id="PS50883"/>
    </source>
</evidence>
<dbReference type="InterPro" id="IPR001610">
    <property type="entry name" value="PAC"/>
</dbReference>
<evidence type="ECO:0000256" key="1">
    <source>
        <dbReference type="ARBA" id="ARBA00004370"/>
    </source>
</evidence>
<dbReference type="GO" id="GO:0016791">
    <property type="term" value="F:phosphatase activity"/>
    <property type="evidence" value="ECO:0007669"/>
    <property type="project" value="InterPro"/>
</dbReference>
<dbReference type="NCBIfam" id="TIGR00229">
    <property type="entry name" value="sensory_box"/>
    <property type="match status" value="2"/>
</dbReference>
<evidence type="ECO:0000259" key="9">
    <source>
        <dbReference type="PROSITE" id="PS50112"/>
    </source>
</evidence>
<comment type="subcellular location">
    <subcellularLocation>
        <location evidence="1">Membrane</location>
    </subcellularLocation>
</comment>
<feature type="domain" description="GGDEF" evidence="12">
    <location>
        <begin position="634"/>
        <end position="767"/>
    </location>
</feature>
<dbReference type="AlphaFoldDB" id="A0A3R5XYK2"/>
<keyword evidence="6" id="KW-0067">ATP-binding</keyword>
<keyword evidence="4" id="KW-0547">Nucleotide-binding</keyword>
<dbReference type="PROSITE" id="PS50883">
    <property type="entry name" value="EAL"/>
    <property type="match status" value="1"/>
</dbReference>
<dbReference type="Gene3D" id="3.30.450.220">
    <property type="entry name" value="LuxQ periplasmic domain, N-terminal subdomain"/>
    <property type="match status" value="1"/>
</dbReference>
<dbReference type="InterPro" id="IPR001633">
    <property type="entry name" value="EAL_dom"/>
</dbReference>
<dbReference type="CDD" id="cd01949">
    <property type="entry name" value="GGDEF"/>
    <property type="match status" value="1"/>
</dbReference>
<dbReference type="GO" id="GO:0005886">
    <property type="term" value="C:plasma membrane"/>
    <property type="evidence" value="ECO:0007669"/>
    <property type="project" value="UniProtKB-SubCell"/>
</dbReference>
<dbReference type="PROSITE" id="PS50887">
    <property type="entry name" value="GGDEF"/>
    <property type="match status" value="1"/>
</dbReference>
<keyword evidence="8" id="KW-1133">Transmembrane helix</keyword>
<dbReference type="PROSITE" id="PS50113">
    <property type="entry name" value="PAC"/>
    <property type="match status" value="1"/>
</dbReference>
<dbReference type="KEGG" id="gtl:EP073_11010"/>
<dbReference type="InterPro" id="IPR035919">
    <property type="entry name" value="EAL_sf"/>
</dbReference>
<dbReference type="InterPro" id="IPR029787">
    <property type="entry name" value="Nucleotide_cyclase"/>
</dbReference>
<dbReference type="InterPro" id="IPR000700">
    <property type="entry name" value="PAS-assoc_C"/>
</dbReference>
<dbReference type="Pfam" id="PF00563">
    <property type="entry name" value="EAL"/>
    <property type="match status" value="1"/>
</dbReference>
<dbReference type="InterPro" id="IPR000160">
    <property type="entry name" value="GGDEF_dom"/>
</dbReference>
<dbReference type="SMART" id="SM00091">
    <property type="entry name" value="PAS"/>
    <property type="match status" value="2"/>
</dbReference>
<dbReference type="Pfam" id="PF00989">
    <property type="entry name" value="PAS"/>
    <property type="match status" value="1"/>
</dbReference>
<keyword evidence="2" id="KW-0597">Phosphoprotein</keyword>
<dbReference type="GO" id="GO:0006355">
    <property type="term" value="P:regulation of DNA-templated transcription"/>
    <property type="evidence" value="ECO:0007669"/>
    <property type="project" value="InterPro"/>
</dbReference>
<dbReference type="InterPro" id="IPR043056">
    <property type="entry name" value="LuxQ-periplasm_N"/>
</dbReference>
<dbReference type="GO" id="GO:0005524">
    <property type="term" value="F:ATP binding"/>
    <property type="evidence" value="ECO:0007669"/>
    <property type="project" value="UniProtKB-KW"/>
</dbReference>
<organism evidence="13 14">
    <name type="scientific">Geovibrio thiophilus</name>
    <dbReference type="NCBI Taxonomy" id="139438"/>
    <lineage>
        <taxon>Bacteria</taxon>
        <taxon>Pseudomonadati</taxon>
        <taxon>Deferribacterota</taxon>
        <taxon>Deferribacteres</taxon>
        <taxon>Deferribacterales</taxon>
        <taxon>Geovibrionaceae</taxon>
        <taxon>Geovibrio</taxon>
    </lineage>
</organism>
<evidence type="ECO:0000256" key="2">
    <source>
        <dbReference type="ARBA" id="ARBA00022553"/>
    </source>
</evidence>
<sequence length="1040" mass="115903">MNRVKSVKISSFLALLLTCFSVVLSVVILLWSSLDAEDIIKREQKRLLKRNHDTAAMVFEKELEHLGWVTRDLRVNIRQLLEKNADTASEDFKTGFASIYDLSAGENLDVMVFISFDGTRVTDVGSLFFDTSPIINFLKDSGQSVTASGSVYSIKDGGSAVPLNLILGYTPVNHPQTGEVLGRAYIGRIINGAPDIIREAAAETGSGIAFVSGGKMISSSDGFEMSSFAPEACASSGRIFNIKDGYSAYCLPLEIKGAETPLMIYQLTDNQSLALMKKQITGRAAAAVLLIIIMTAASVYGFRRLTARSLHYLIDYTHRISASGGTDEFVPTPVEEFNRLGDAVSSMNRELRETQAYLSNFLGFAKVPLIAWDTENRIVIFNKSMEELSGIDEAQALGENLEIIFACLTGDRLKELLLKAAGSSDTLSNFESMVKNVKSGEMKYILWNMSIAGTAEKSFGVVLQGIDITDRKSSEEKLLLASKVFENTIEAIYITNTRGVILSVNKAFLRITGFTEEEAIGNKTSILRSGRHANHFYKGLWNSLKETGTWQGEIWNRRKNGELYPATVNISSIRDSGGNISHFIGVMHDITERKKYEEQIKYQSHYDPLTNLPNRYLFQDRLSMAISRAKKNHNYVGLISIDIDRFKNVNDTLGHNVGDILLQKIADRIVGTVGESITVSRLGGDEYTVIIEDLSDKNRAVTVAYNVIKQLEKPFQVDDYELFLKCSAGLSFYPDDGDDVFTVAKNADAAMYRAKSKGRGMLQIYTTDFNDTAKDRLLIETKLNRALDNGEFEVYYQPKINLQTLELVGMEALIRWNNPDLGRVFPDMFIPITEETGLIVSIGQWVLKKSCEDLMRWRAMGYDLKVAVNLSLKQFIQKDLYMSVKNVLSETGMEPKHLELEITESTIMVDTENTRDILDKLSSLGITFAIDDFGTGFSSIGYLTRIPIDTIKIDKSFTQGIDTSEDSLSIVRSVIQLSRNLGIEVVAEGVENETHLRLLRELECDLAQGYYFSKPVPAAEFEKLLAGWKDSFALEIKSAK</sequence>
<feature type="domain" description="PAC" evidence="10">
    <location>
        <begin position="550"/>
        <end position="602"/>
    </location>
</feature>
<dbReference type="SUPFAM" id="SSF55785">
    <property type="entry name" value="PYP-like sensor domain (PAS domain)"/>
    <property type="match status" value="2"/>
</dbReference>
<keyword evidence="7" id="KW-0902">Two-component regulatory system</keyword>
<keyword evidence="5" id="KW-0418">Kinase</keyword>
<dbReference type="SMART" id="SM00267">
    <property type="entry name" value="GGDEF"/>
    <property type="match status" value="1"/>
</dbReference>
<evidence type="ECO:0000256" key="6">
    <source>
        <dbReference type="ARBA" id="ARBA00022840"/>
    </source>
</evidence>
<dbReference type="RefSeq" id="WP_128467198.1">
    <property type="nucleotide sequence ID" value="NZ_CP035108.1"/>
</dbReference>
<dbReference type="NCBIfam" id="TIGR00254">
    <property type="entry name" value="GGDEF"/>
    <property type="match status" value="1"/>
</dbReference>
<dbReference type="Pfam" id="PF00990">
    <property type="entry name" value="GGDEF"/>
    <property type="match status" value="1"/>
</dbReference>
<dbReference type="InterPro" id="IPR052155">
    <property type="entry name" value="Biofilm_reg_signaling"/>
</dbReference>
<dbReference type="Gene3D" id="3.30.450.20">
    <property type="entry name" value="PAS domain"/>
    <property type="match status" value="2"/>
</dbReference>
<evidence type="ECO:0000256" key="7">
    <source>
        <dbReference type="ARBA" id="ARBA00023012"/>
    </source>
</evidence>
<accession>A0A3R5XYK2</accession>
<dbReference type="InterPro" id="IPR043128">
    <property type="entry name" value="Rev_trsase/Diguanyl_cyclase"/>
</dbReference>
<evidence type="ECO:0000256" key="3">
    <source>
        <dbReference type="ARBA" id="ARBA00022679"/>
    </source>
</evidence>
<dbReference type="GO" id="GO:0000160">
    <property type="term" value="P:phosphorelay signal transduction system"/>
    <property type="evidence" value="ECO:0007669"/>
    <property type="project" value="UniProtKB-KW"/>
</dbReference>
<dbReference type="CDD" id="cd00130">
    <property type="entry name" value="PAS"/>
    <property type="match status" value="1"/>
</dbReference>
<feature type="domain" description="PAS" evidence="9">
    <location>
        <begin position="483"/>
        <end position="522"/>
    </location>
</feature>
<feature type="transmembrane region" description="Helical" evidence="8">
    <location>
        <begin position="284"/>
        <end position="302"/>
    </location>
</feature>
<dbReference type="SMART" id="SM00086">
    <property type="entry name" value="PAC"/>
    <property type="match status" value="1"/>
</dbReference>
<dbReference type="Gene3D" id="3.20.20.450">
    <property type="entry name" value="EAL domain"/>
    <property type="match status" value="1"/>
</dbReference>
<reference evidence="13 14" key="1">
    <citation type="submission" date="2019-01" db="EMBL/GenBank/DDBJ databases">
        <title>Geovibrio thiophilus DSM 11263, complete genome.</title>
        <authorList>
            <person name="Spring S."/>
            <person name="Bunk B."/>
            <person name="Sproer C."/>
        </authorList>
    </citation>
    <scope>NUCLEOTIDE SEQUENCE [LARGE SCALE GENOMIC DNA]</scope>
    <source>
        <strain evidence="13 14">DSM 11263</strain>
    </source>
</reference>
<dbReference type="InterPro" id="IPR000014">
    <property type="entry name" value="PAS"/>
</dbReference>
<dbReference type="SUPFAM" id="SSF55073">
    <property type="entry name" value="Nucleotide cyclase"/>
    <property type="match status" value="1"/>
</dbReference>
<dbReference type="SUPFAM" id="SSF103190">
    <property type="entry name" value="Sensory domain-like"/>
    <property type="match status" value="1"/>
</dbReference>
<keyword evidence="14" id="KW-1185">Reference proteome</keyword>
<evidence type="ECO:0000313" key="14">
    <source>
        <dbReference type="Proteomes" id="UP000287502"/>
    </source>
</evidence>
<dbReference type="InterPro" id="IPR029151">
    <property type="entry name" value="Sensor-like_sf"/>
</dbReference>
<dbReference type="InterPro" id="IPR035965">
    <property type="entry name" value="PAS-like_dom_sf"/>
</dbReference>
<gene>
    <name evidence="13" type="ORF">EP073_11010</name>
</gene>
<feature type="domain" description="PAS" evidence="9">
    <location>
        <begin position="354"/>
        <end position="404"/>
    </location>
</feature>
<feature type="domain" description="EAL" evidence="11">
    <location>
        <begin position="776"/>
        <end position="1029"/>
    </location>
</feature>